<dbReference type="Proteomes" id="UP000076925">
    <property type="component" value="Unassembled WGS sequence"/>
</dbReference>
<dbReference type="PROSITE" id="PS51679">
    <property type="entry name" value="SAM_MT_C5"/>
    <property type="match status" value="1"/>
</dbReference>
<dbReference type="EC" id="2.1.1.37" evidence="7"/>
<sequence>MARDKHNMVENLRPQQNKLRTALSLFSGAGGLDLGLIQAGFDILACIEIDPHCCHTLRASANSDGRSTRVIEDDIRNVNPTQLMGELLLLPGKLDLLCGGSPCQSFSQIGKRGCLEDERGTLLFEFVRFAEVSQPKAILIEQVKGLLNAPDRNGKIGGVYEMLQMQLQELGYDLKMKVIRAVEYGVAQMRERVFIVATKKDGSFEFPPPTHSDPSKPTLSLFPLPPYVNVGEVLRGLGEPISCKDDQLNDNHVDITPVGDRKRIHGVPEGSHLAKELHLPVEQRCKLTKKDTTKFRRLSRTEPSITLRCGEIFFHPTEDRYLTPREYMRIHGYPDSYLLKGPIRGRSGRVRYLDQHRQVANSVPPPVACAIGRAIQQALDLSELQQKQLLNYSE</sequence>
<dbReference type="Gene3D" id="3.90.120.10">
    <property type="entry name" value="DNA Methylase, subunit A, domain 2"/>
    <property type="match status" value="1"/>
</dbReference>
<evidence type="ECO:0000256" key="7">
    <source>
        <dbReference type="RuleBase" id="RU000417"/>
    </source>
</evidence>
<reference evidence="8 9" key="1">
    <citation type="journal article" date="2013" name="Genome Biol. Evol.">
        <title>Genomes of Stigonematalean cyanobacteria (subsection V) and the evolution of oxygenic photosynthesis from prokaryotes to plastids.</title>
        <authorList>
            <person name="Dagan T."/>
            <person name="Roettger M."/>
            <person name="Stucken K."/>
            <person name="Landan G."/>
            <person name="Koch R."/>
            <person name="Major P."/>
            <person name="Gould S.B."/>
            <person name="Goremykin V.V."/>
            <person name="Rippka R."/>
            <person name="Tandeau de Marsac N."/>
            <person name="Gugger M."/>
            <person name="Lockhart P.J."/>
            <person name="Allen J.F."/>
            <person name="Brune I."/>
            <person name="Maus I."/>
            <person name="Puhler A."/>
            <person name="Martin W.F."/>
        </authorList>
    </citation>
    <scope>NUCLEOTIDE SEQUENCE [LARGE SCALE GENOMIC DNA]</scope>
    <source>
        <strain evidence="8 9">PCC 7110</strain>
    </source>
</reference>
<keyword evidence="2 5" id="KW-0808">Transferase</keyword>
<name>A0A139X9K2_9CYAN</name>
<dbReference type="GO" id="GO:0032259">
    <property type="term" value="P:methylation"/>
    <property type="evidence" value="ECO:0007669"/>
    <property type="project" value="UniProtKB-KW"/>
</dbReference>
<keyword evidence="4" id="KW-0680">Restriction system</keyword>
<dbReference type="AlphaFoldDB" id="A0A139X9K2"/>
<dbReference type="PRINTS" id="PR00105">
    <property type="entry name" value="C5METTRFRASE"/>
</dbReference>
<evidence type="ECO:0000256" key="6">
    <source>
        <dbReference type="RuleBase" id="RU000416"/>
    </source>
</evidence>
<dbReference type="PROSITE" id="PS00094">
    <property type="entry name" value="C5_MTASE_1"/>
    <property type="match status" value="1"/>
</dbReference>
<comment type="catalytic activity">
    <reaction evidence="7">
        <text>a 2'-deoxycytidine in DNA + S-adenosyl-L-methionine = a 5-methyl-2'-deoxycytidine in DNA + S-adenosyl-L-homocysteine + H(+)</text>
        <dbReference type="Rhea" id="RHEA:13681"/>
        <dbReference type="Rhea" id="RHEA-COMP:11369"/>
        <dbReference type="Rhea" id="RHEA-COMP:11370"/>
        <dbReference type="ChEBI" id="CHEBI:15378"/>
        <dbReference type="ChEBI" id="CHEBI:57856"/>
        <dbReference type="ChEBI" id="CHEBI:59789"/>
        <dbReference type="ChEBI" id="CHEBI:85452"/>
        <dbReference type="ChEBI" id="CHEBI:85454"/>
        <dbReference type="EC" id="2.1.1.37"/>
    </reaction>
</comment>
<dbReference type="GO" id="GO:0003677">
    <property type="term" value="F:DNA binding"/>
    <property type="evidence" value="ECO:0007669"/>
    <property type="project" value="TreeGrafter"/>
</dbReference>
<comment type="similarity">
    <text evidence="5 6">Belongs to the class I-like SAM-binding methyltransferase superfamily. C5-methyltransferase family.</text>
</comment>
<dbReference type="GO" id="GO:0003886">
    <property type="term" value="F:DNA (cytosine-5-)-methyltransferase activity"/>
    <property type="evidence" value="ECO:0007669"/>
    <property type="project" value="UniProtKB-EC"/>
</dbReference>
<dbReference type="Pfam" id="PF00145">
    <property type="entry name" value="DNA_methylase"/>
    <property type="match status" value="1"/>
</dbReference>
<dbReference type="InterPro" id="IPR018117">
    <property type="entry name" value="C5_DNA_meth_AS"/>
</dbReference>
<keyword evidence="9" id="KW-1185">Reference proteome</keyword>
<feature type="active site" evidence="5">
    <location>
        <position position="103"/>
    </location>
</feature>
<evidence type="ECO:0000256" key="5">
    <source>
        <dbReference type="PROSITE-ProRule" id="PRU01016"/>
    </source>
</evidence>
<gene>
    <name evidence="8" type="ORF">WA1_21870</name>
</gene>
<evidence type="ECO:0000313" key="9">
    <source>
        <dbReference type="Proteomes" id="UP000076925"/>
    </source>
</evidence>
<dbReference type="InterPro" id="IPR001525">
    <property type="entry name" value="C5_MeTfrase"/>
</dbReference>
<dbReference type="OrthoDB" id="451520at2"/>
<dbReference type="PANTHER" id="PTHR10629:SF52">
    <property type="entry name" value="DNA (CYTOSINE-5)-METHYLTRANSFERASE 1"/>
    <property type="match status" value="1"/>
</dbReference>
<evidence type="ECO:0000256" key="1">
    <source>
        <dbReference type="ARBA" id="ARBA00022603"/>
    </source>
</evidence>
<dbReference type="NCBIfam" id="TIGR00675">
    <property type="entry name" value="dcm"/>
    <property type="match status" value="1"/>
</dbReference>
<dbReference type="InterPro" id="IPR050390">
    <property type="entry name" value="C5-Methyltransferase"/>
</dbReference>
<dbReference type="Gene3D" id="3.40.50.150">
    <property type="entry name" value="Vaccinia Virus protein VP39"/>
    <property type="match status" value="1"/>
</dbReference>
<keyword evidence="3 5" id="KW-0949">S-adenosyl-L-methionine</keyword>
<evidence type="ECO:0000256" key="4">
    <source>
        <dbReference type="ARBA" id="ARBA00022747"/>
    </source>
</evidence>
<dbReference type="EMBL" id="ANNX02000021">
    <property type="protein sequence ID" value="KYC41355.1"/>
    <property type="molecule type" value="Genomic_DNA"/>
</dbReference>
<keyword evidence="1 5" id="KW-0489">Methyltransferase</keyword>
<protein>
    <recommendedName>
        <fullName evidence="7">Cytosine-specific methyltransferase</fullName>
        <ecNumber evidence="7">2.1.1.37</ecNumber>
    </recommendedName>
</protein>
<organism evidence="8 9">
    <name type="scientific">Scytonema hofmannii PCC 7110</name>
    <dbReference type="NCBI Taxonomy" id="128403"/>
    <lineage>
        <taxon>Bacteria</taxon>
        <taxon>Bacillati</taxon>
        <taxon>Cyanobacteriota</taxon>
        <taxon>Cyanophyceae</taxon>
        <taxon>Nostocales</taxon>
        <taxon>Scytonemataceae</taxon>
        <taxon>Scytonema</taxon>
    </lineage>
</organism>
<dbReference type="GO" id="GO:0044027">
    <property type="term" value="P:negative regulation of gene expression via chromosomal CpG island methylation"/>
    <property type="evidence" value="ECO:0007669"/>
    <property type="project" value="TreeGrafter"/>
</dbReference>
<dbReference type="InterPro" id="IPR029063">
    <property type="entry name" value="SAM-dependent_MTases_sf"/>
</dbReference>
<dbReference type="PANTHER" id="PTHR10629">
    <property type="entry name" value="CYTOSINE-SPECIFIC METHYLTRANSFERASE"/>
    <property type="match status" value="1"/>
</dbReference>
<proteinExistence type="inferred from homology"/>
<evidence type="ECO:0000256" key="2">
    <source>
        <dbReference type="ARBA" id="ARBA00022679"/>
    </source>
</evidence>
<accession>A0A139X9K2</accession>
<dbReference type="SUPFAM" id="SSF53335">
    <property type="entry name" value="S-adenosyl-L-methionine-dependent methyltransferases"/>
    <property type="match status" value="1"/>
</dbReference>
<dbReference type="GO" id="GO:0009307">
    <property type="term" value="P:DNA restriction-modification system"/>
    <property type="evidence" value="ECO:0007669"/>
    <property type="project" value="UniProtKB-KW"/>
</dbReference>
<comment type="caution">
    <text evidence="8">The sequence shown here is derived from an EMBL/GenBank/DDBJ whole genome shotgun (WGS) entry which is preliminary data.</text>
</comment>
<evidence type="ECO:0000313" key="8">
    <source>
        <dbReference type="EMBL" id="KYC41355.1"/>
    </source>
</evidence>
<dbReference type="STRING" id="128403.WA1_21870"/>
<evidence type="ECO:0000256" key="3">
    <source>
        <dbReference type="ARBA" id="ARBA00022691"/>
    </source>
</evidence>
<dbReference type="RefSeq" id="WP_017744567.1">
    <property type="nucleotide sequence ID" value="NZ_KQ976354.1"/>
</dbReference>